<comment type="subcellular location">
    <subcellularLocation>
        <location evidence="1">Cell outer membrane</location>
    </subcellularLocation>
</comment>
<accession>A0A849AES3</accession>
<dbReference type="Gene3D" id="3.30.1330.60">
    <property type="entry name" value="OmpA-like domain"/>
    <property type="match status" value="1"/>
</dbReference>
<comment type="caution">
    <text evidence="7">The sequence shown here is derived from an EMBL/GenBank/DDBJ whole genome shotgun (WGS) entry which is preliminary data.</text>
</comment>
<dbReference type="CDD" id="cd07185">
    <property type="entry name" value="OmpA_C-like"/>
    <property type="match status" value="1"/>
</dbReference>
<reference evidence="7 8" key="1">
    <citation type="submission" date="2020-05" db="EMBL/GenBank/DDBJ databases">
        <title>Flexivirga sp. ID2601S isolated from air conditioner.</title>
        <authorList>
            <person name="Kim D.H."/>
        </authorList>
    </citation>
    <scope>NUCLEOTIDE SEQUENCE [LARGE SCALE GENOMIC DNA]</scope>
    <source>
        <strain evidence="7 8">ID2601S</strain>
    </source>
</reference>
<evidence type="ECO:0000313" key="7">
    <source>
        <dbReference type="EMBL" id="NNG38323.1"/>
    </source>
</evidence>
<dbReference type="InterPro" id="IPR036737">
    <property type="entry name" value="OmpA-like_sf"/>
</dbReference>
<dbReference type="PRINTS" id="PR01021">
    <property type="entry name" value="OMPADOMAIN"/>
</dbReference>
<gene>
    <name evidence="7" type="ORF">HJ588_03415</name>
</gene>
<evidence type="ECO:0000256" key="4">
    <source>
        <dbReference type="PROSITE-ProRule" id="PRU00473"/>
    </source>
</evidence>
<dbReference type="GO" id="GO:0009279">
    <property type="term" value="C:cell outer membrane"/>
    <property type="evidence" value="ECO:0007669"/>
    <property type="project" value="UniProtKB-SubCell"/>
</dbReference>
<dbReference type="Pfam" id="PF00691">
    <property type="entry name" value="OmpA"/>
    <property type="match status" value="1"/>
</dbReference>
<protein>
    <submittedName>
        <fullName evidence="7">OmpA family protein</fullName>
    </submittedName>
</protein>
<evidence type="ECO:0000313" key="8">
    <source>
        <dbReference type="Proteomes" id="UP000557772"/>
    </source>
</evidence>
<organism evidence="7 8">
    <name type="scientific">Flexivirga aerilata</name>
    <dbReference type="NCBI Taxonomy" id="1656889"/>
    <lineage>
        <taxon>Bacteria</taxon>
        <taxon>Bacillati</taxon>
        <taxon>Actinomycetota</taxon>
        <taxon>Actinomycetes</taxon>
        <taxon>Micrococcales</taxon>
        <taxon>Dermacoccaceae</taxon>
        <taxon>Flexivirga</taxon>
    </lineage>
</organism>
<dbReference type="SUPFAM" id="SSF103088">
    <property type="entry name" value="OmpA-like"/>
    <property type="match status" value="1"/>
</dbReference>
<feature type="compositionally biased region" description="Polar residues" evidence="5">
    <location>
        <begin position="94"/>
        <end position="103"/>
    </location>
</feature>
<evidence type="ECO:0000259" key="6">
    <source>
        <dbReference type="PROSITE" id="PS51123"/>
    </source>
</evidence>
<dbReference type="EMBL" id="JABENB010000001">
    <property type="protein sequence ID" value="NNG38323.1"/>
    <property type="molecule type" value="Genomic_DNA"/>
</dbReference>
<dbReference type="PRINTS" id="PR01023">
    <property type="entry name" value="NAFLGMOTY"/>
</dbReference>
<sequence length="115" mass="11994">MTALLKGNEPKFATASTKLQTATDPTLDKVAELIKGCPTTKFQVGGYTDNTGAEAFNKTLSQGRAQSVVDYLVGKGDNKANLSAKGYGSANPVGDNNTEAGRSQNRRVEITVVGG</sequence>
<evidence type="ECO:0000256" key="2">
    <source>
        <dbReference type="ARBA" id="ARBA00023136"/>
    </source>
</evidence>
<keyword evidence="3" id="KW-0998">Cell outer membrane</keyword>
<dbReference type="InterPro" id="IPR006664">
    <property type="entry name" value="OMP_bac"/>
</dbReference>
<dbReference type="InterPro" id="IPR006665">
    <property type="entry name" value="OmpA-like"/>
</dbReference>
<keyword evidence="8" id="KW-1185">Reference proteome</keyword>
<proteinExistence type="predicted"/>
<dbReference type="Proteomes" id="UP000557772">
    <property type="component" value="Unassembled WGS sequence"/>
</dbReference>
<evidence type="ECO:0000256" key="3">
    <source>
        <dbReference type="ARBA" id="ARBA00023237"/>
    </source>
</evidence>
<evidence type="ECO:0000256" key="1">
    <source>
        <dbReference type="ARBA" id="ARBA00004442"/>
    </source>
</evidence>
<dbReference type="PANTHER" id="PTHR30329:SF21">
    <property type="entry name" value="LIPOPROTEIN YIAD-RELATED"/>
    <property type="match status" value="1"/>
</dbReference>
<evidence type="ECO:0000256" key="5">
    <source>
        <dbReference type="SAM" id="MobiDB-lite"/>
    </source>
</evidence>
<dbReference type="InterPro" id="IPR050330">
    <property type="entry name" value="Bact_OuterMem_StrucFunc"/>
</dbReference>
<name>A0A849AES3_9MICO</name>
<feature type="region of interest" description="Disordered" evidence="5">
    <location>
        <begin position="83"/>
        <end position="115"/>
    </location>
</feature>
<feature type="domain" description="OmpA-like" evidence="6">
    <location>
        <begin position="1"/>
        <end position="115"/>
    </location>
</feature>
<dbReference type="PROSITE" id="PS51123">
    <property type="entry name" value="OMPA_2"/>
    <property type="match status" value="1"/>
</dbReference>
<dbReference type="PANTHER" id="PTHR30329">
    <property type="entry name" value="STATOR ELEMENT OF FLAGELLAR MOTOR COMPLEX"/>
    <property type="match status" value="1"/>
</dbReference>
<dbReference type="AlphaFoldDB" id="A0A849AES3"/>
<keyword evidence="2 4" id="KW-0472">Membrane</keyword>